<keyword evidence="11 14" id="KW-1133">Transmembrane helix</keyword>
<dbReference type="SMART" id="SM00387">
    <property type="entry name" value="HATPase_c"/>
    <property type="match status" value="1"/>
</dbReference>
<keyword evidence="6" id="KW-0808">Transferase</keyword>
<keyword evidence="10 17" id="KW-0067">ATP-binding</keyword>
<protein>
    <recommendedName>
        <fullName evidence="3">histidine kinase</fullName>
        <ecNumber evidence="3">2.7.13.3</ecNumber>
    </recommendedName>
</protein>
<accession>A0AAP4BD77</accession>
<keyword evidence="13 14" id="KW-0472">Membrane</keyword>
<keyword evidence="8" id="KW-0547">Nucleotide-binding</keyword>
<evidence type="ECO:0000313" key="18">
    <source>
        <dbReference type="Proteomes" id="UP001300383"/>
    </source>
</evidence>
<comment type="subcellular location">
    <subcellularLocation>
        <location evidence="2">Cell membrane</location>
        <topology evidence="2">Multi-pass membrane protein</topology>
    </subcellularLocation>
</comment>
<keyword evidence="4" id="KW-1003">Cell membrane</keyword>
<dbReference type="SUPFAM" id="SSF55874">
    <property type="entry name" value="ATPase domain of HSP90 chaperone/DNA topoisomerase II/histidine kinase"/>
    <property type="match status" value="1"/>
</dbReference>
<evidence type="ECO:0000256" key="7">
    <source>
        <dbReference type="ARBA" id="ARBA00022692"/>
    </source>
</evidence>
<evidence type="ECO:0000259" key="15">
    <source>
        <dbReference type="PROSITE" id="PS50109"/>
    </source>
</evidence>
<dbReference type="InterPro" id="IPR050398">
    <property type="entry name" value="HssS/ArlS-like"/>
</dbReference>
<dbReference type="PROSITE" id="PS50885">
    <property type="entry name" value="HAMP"/>
    <property type="match status" value="1"/>
</dbReference>
<keyword evidence="18" id="KW-1185">Reference proteome</keyword>
<dbReference type="Pfam" id="PF00512">
    <property type="entry name" value="HisKA"/>
    <property type="match status" value="1"/>
</dbReference>
<evidence type="ECO:0000256" key="9">
    <source>
        <dbReference type="ARBA" id="ARBA00022777"/>
    </source>
</evidence>
<evidence type="ECO:0000256" key="8">
    <source>
        <dbReference type="ARBA" id="ARBA00022741"/>
    </source>
</evidence>
<dbReference type="GO" id="GO:0000155">
    <property type="term" value="F:phosphorelay sensor kinase activity"/>
    <property type="evidence" value="ECO:0007669"/>
    <property type="project" value="InterPro"/>
</dbReference>
<feature type="transmembrane region" description="Helical" evidence="14">
    <location>
        <begin position="156"/>
        <end position="176"/>
    </location>
</feature>
<dbReference type="FunFam" id="3.30.565.10:FF:000006">
    <property type="entry name" value="Sensor histidine kinase WalK"/>
    <property type="match status" value="1"/>
</dbReference>
<evidence type="ECO:0000259" key="16">
    <source>
        <dbReference type="PROSITE" id="PS50885"/>
    </source>
</evidence>
<evidence type="ECO:0000256" key="3">
    <source>
        <dbReference type="ARBA" id="ARBA00012438"/>
    </source>
</evidence>
<organism evidence="17 18">
    <name type="scientific">Fusibacillus kribbianus</name>
    <dbReference type="NCBI Taxonomy" id="3044208"/>
    <lineage>
        <taxon>Bacteria</taxon>
        <taxon>Bacillati</taxon>
        <taxon>Bacillota</taxon>
        <taxon>Clostridia</taxon>
        <taxon>Lachnospirales</taxon>
        <taxon>Lachnospiraceae</taxon>
        <taxon>Fusibacillus</taxon>
    </lineage>
</organism>
<dbReference type="InterPro" id="IPR003660">
    <property type="entry name" value="HAMP_dom"/>
</dbReference>
<dbReference type="GO" id="GO:0005886">
    <property type="term" value="C:plasma membrane"/>
    <property type="evidence" value="ECO:0007669"/>
    <property type="project" value="UniProtKB-SubCell"/>
</dbReference>
<keyword evidence="9" id="KW-0418">Kinase</keyword>
<dbReference type="EC" id="2.7.13.3" evidence="3"/>
<dbReference type="CDD" id="cd00075">
    <property type="entry name" value="HATPase"/>
    <property type="match status" value="1"/>
</dbReference>
<comment type="caution">
    <text evidence="17">The sequence shown here is derived from an EMBL/GenBank/DDBJ whole genome shotgun (WGS) entry which is preliminary data.</text>
</comment>
<feature type="domain" description="HAMP" evidence="16">
    <location>
        <begin position="181"/>
        <end position="233"/>
    </location>
</feature>
<reference evidence="17 18" key="1">
    <citation type="submission" date="2023-05" db="EMBL/GenBank/DDBJ databases">
        <title>[ruminococcus] sp. nov., isolated from a pig farm feces dump.</title>
        <authorList>
            <person name="Chang Y.-H."/>
        </authorList>
    </citation>
    <scope>NUCLEOTIDE SEQUENCE [LARGE SCALE GENOMIC DNA]</scope>
    <source>
        <strain evidence="17 18">YH-rum2234</strain>
    </source>
</reference>
<dbReference type="PANTHER" id="PTHR45528">
    <property type="entry name" value="SENSOR HISTIDINE KINASE CPXA"/>
    <property type="match status" value="1"/>
</dbReference>
<keyword evidence="5" id="KW-0597">Phosphoprotein</keyword>
<dbReference type="InterPro" id="IPR003661">
    <property type="entry name" value="HisK_dim/P_dom"/>
</dbReference>
<dbReference type="Gene3D" id="3.30.565.10">
    <property type="entry name" value="Histidine kinase-like ATPase, C-terminal domain"/>
    <property type="match status" value="1"/>
</dbReference>
<evidence type="ECO:0000256" key="6">
    <source>
        <dbReference type="ARBA" id="ARBA00022679"/>
    </source>
</evidence>
<keyword evidence="12" id="KW-0902">Two-component regulatory system</keyword>
<comment type="catalytic activity">
    <reaction evidence="1">
        <text>ATP + protein L-histidine = ADP + protein N-phospho-L-histidine.</text>
        <dbReference type="EC" id="2.7.13.3"/>
    </reaction>
</comment>
<evidence type="ECO:0000313" key="17">
    <source>
        <dbReference type="EMBL" id="MDI9243128.1"/>
    </source>
</evidence>
<gene>
    <name evidence="17" type="ORF">QJ036_11700</name>
</gene>
<dbReference type="Proteomes" id="UP001300383">
    <property type="component" value="Unassembled WGS sequence"/>
</dbReference>
<dbReference type="CDD" id="cd00082">
    <property type="entry name" value="HisKA"/>
    <property type="match status" value="1"/>
</dbReference>
<dbReference type="InterPro" id="IPR036097">
    <property type="entry name" value="HisK_dim/P_sf"/>
</dbReference>
<dbReference type="PROSITE" id="PS50109">
    <property type="entry name" value="HIS_KIN"/>
    <property type="match status" value="1"/>
</dbReference>
<proteinExistence type="predicted"/>
<sequence length="466" mass="52060">MKKSIFKKFVLMILLALLVSSTVFGLVMSRRILGQTEEKLSDTLRLMDYILDYEGDVESQIDSLCAIDGNENSRATVLRADGQVLADSGVVDTEQMENHLDREEIREALEKGQGFATRYSKTLHEQMLYAAMTVEDGQYVLRLAVPYEGLYTYLKVLIPAALAGIAVAMAASFFMAERFAGSVSTPLKEIAAELRKVDKGEPEIFMKHYRYEELNVIIDAMNQMSAEIGSYVKKLELERIVRQEFFSNASHELKTPITSIKGYTELLGSGLITKEEVREDFLRRIGVEADNMTSLINDILMISRLETKDVEEEMAVLQICPIVDDVLSSLEPVAADYGVKIYAECEPLKVNASLRQLKELLNNLLMNAVKYNKPDGVVRLTVSSDMEDLVIVVSDTGMGIPKEAQSRVFERFYRVDKGRSKKLGGTGLGLSIVKHIVNYYGGTIGLESQVDVGTTFTVRLPIVIQK</sequence>
<dbReference type="InterPro" id="IPR036890">
    <property type="entry name" value="HATPase_C_sf"/>
</dbReference>
<evidence type="ECO:0000256" key="11">
    <source>
        <dbReference type="ARBA" id="ARBA00022989"/>
    </source>
</evidence>
<dbReference type="GO" id="GO:0005524">
    <property type="term" value="F:ATP binding"/>
    <property type="evidence" value="ECO:0007669"/>
    <property type="project" value="UniProtKB-KW"/>
</dbReference>
<dbReference type="PRINTS" id="PR00344">
    <property type="entry name" value="BCTRLSENSOR"/>
</dbReference>
<dbReference type="SMART" id="SM00388">
    <property type="entry name" value="HisKA"/>
    <property type="match status" value="1"/>
</dbReference>
<evidence type="ECO:0000256" key="14">
    <source>
        <dbReference type="SAM" id="Phobius"/>
    </source>
</evidence>
<dbReference type="AlphaFoldDB" id="A0AAP4BD77"/>
<dbReference type="InterPro" id="IPR005467">
    <property type="entry name" value="His_kinase_dom"/>
</dbReference>
<dbReference type="SUPFAM" id="SSF47384">
    <property type="entry name" value="Homodimeric domain of signal transducing histidine kinase"/>
    <property type="match status" value="1"/>
</dbReference>
<evidence type="ECO:0000256" key="1">
    <source>
        <dbReference type="ARBA" id="ARBA00000085"/>
    </source>
</evidence>
<dbReference type="EMBL" id="JASGBQ010000025">
    <property type="protein sequence ID" value="MDI9243128.1"/>
    <property type="molecule type" value="Genomic_DNA"/>
</dbReference>
<evidence type="ECO:0000256" key="13">
    <source>
        <dbReference type="ARBA" id="ARBA00023136"/>
    </source>
</evidence>
<dbReference type="Gene3D" id="1.10.287.130">
    <property type="match status" value="1"/>
</dbReference>
<feature type="domain" description="Histidine kinase" evidence="15">
    <location>
        <begin position="248"/>
        <end position="464"/>
    </location>
</feature>
<evidence type="ECO:0000256" key="5">
    <source>
        <dbReference type="ARBA" id="ARBA00022553"/>
    </source>
</evidence>
<evidence type="ECO:0000256" key="4">
    <source>
        <dbReference type="ARBA" id="ARBA00022475"/>
    </source>
</evidence>
<dbReference type="FunFam" id="1.10.287.130:FF:000001">
    <property type="entry name" value="Two-component sensor histidine kinase"/>
    <property type="match status" value="1"/>
</dbReference>
<dbReference type="InterPro" id="IPR004358">
    <property type="entry name" value="Sig_transdc_His_kin-like_C"/>
</dbReference>
<name>A0AAP4BD77_9FIRM</name>
<dbReference type="Gene3D" id="6.10.340.10">
    <property type="match status" value="1"/>
</dbReference>
<dbReference type="RefSeq" id="WP_283231555.1">
    <property type="nucleotide sequence ID" value="NZ_JASGBQ010000025.1"/>
</dbReference>
<keyword evidence="7 14" id="KW-0812">Transmembrane</keyword>
<dbReference type="InterPro" id="IPR003594">
    <property type="entry name" value="HATPase_dom"/>
</dbReference>
<evidence type="ECO:0000256" key="2">
    <source>
        <dbReference type="ARBA" id="ARBA00004651"/>
    </source>
</evidence>
<evidence type="ECO:0000256" key="10">
    <source>
        <dbReference type="ARBA" id="ARBA00022840"/>
    </source>
</evidence>
<dbReference type="PANTHER" id="PTHR45528:SF1">
    <property type="entry name" value="SENSOR HISTIDINE KINASE CPXA"/>
    <property type="match status" value="1"/>
</dbReference>
<evidence type="ECO:0000256" key="12">
    <source>
        <dbReference type="ARBA" id="ARBA00023012"/>
    </source>
</evidence>
<dbReference type="Pfam" id="PF02518">
    <property type="entry name" value="HATPase_c"/>
    <property type="match status" value="1"/>
</dbReference>